<evidence type="ECO:0000313" key="3">
    <source>
        <dbReference type="EMBL" id="KAH9414662.1"/>
    </source>
</evidence>
<dbReference type="EMBL" id="NJHN03000106">
    <property type="protein sequence ID" value="KAH9414662.1"/>
    <property type="molecule type" value="Genomic_DNA"/>
</dbReference>
<feature type="transmembrane region" description="Helical" evidence="2">
    <location>
        <begin position="28"/>
        <end position="49"/>
    </location>
</feature>
<organism evidence="3 4">
    <name type="scientific">Dermatophagoides pteronyssinus</name>
    <name type="common">European house dust mite</name>
    <dbReference type="NCBI Taxonomy" id="6956"/>
    <lineage>
        <taxon>Eukaryota</taxon>
        <taxon>Metazoa</taxon>
        <taxon>Ecdysozoa</taxon>
        <taxon>Arthropoda</taxon>
        <taxon>Chelicerata</taxon>
        <taxon>Arachnida</taxon>
        <taxon>Acari</taxon>
        <taxon>Acariformes</taxon>
        <taxon>Sarcoptiformes</taxon>
        <taxon>Astigmata</taxon>
        <taxon>Psoroptidia</taxon>
        <taxon>Analgoidea</taxon>
        <taxon>Pyroglyphidae</taxon>
        <taxon>Dermatophagoidinae</taxon>
        <taxon>Dermatophagoides</taxon>
    </lineage>
</organism>
<feature type="region of interest" description="Disordered" evidence="1">
    <location>
        <begin position="210"/>
        <end position="261"/>
    </location>
</feature>
<name>A0ABQ8IWK3_DERPT</name>
<sequence length="284" mass="32475">MKTPMMIIDQFEHHQSIYRLLSSIKHTLLVVNLIFIMILVISIITSFVLHGLNPIMFLLTIFDLNSVIQLSKTLNNPTTSSSTNYPISRDNTTTTVIHTEIAYLIINRPSGEFIFTALILYITAIFNQLIAIISIIRQHLCLLVFTLITNLLIFAISIIFVKTNLFLLLMLIILLTIFYTTMLKQIKNRYGSIDNHHHHHQNHYSAINHNSHHNQQRLSPPSMNQQQNYSGGINPVDSSPIYQSQNHHTQTPIITTTTPTNNNDPKILAPIIYCPHNHYSESVC</sequence>
<feature type="compositionally biased region" description="Polar residues" evidence="1">
    <location>
        <begin position="216"/>
        <end position="244"/>
    </location>
</feature>
<evidence type="ECO:0000313" key="4">
    <source>
        <dbReference type="Proteomes" id="UP000887458"/>
    </source>
</evidence>
<feature type="transmembrane region" description="Helical" evidence="2">
    <location>
        <begin position="140"/>
        <end position="159"/>
    </location>
</feature>
<feature type="transmembrane region" description="Helical" evidence="2">
    <location>
        <begin position="113"/>
        <end position="133"/>
    </location>
</feature>
<feature type="transmembrane region" description="Helical" evidence="2">
    <location>
        <begin position="165"/>
        <end position="183"/>
    </location>
</feature>
<feature type="compositionally biased region" description="Low complexity" evidence="1">
    <location>
        <begin position="245"/>
        <end position="261"/>
    </location>
</feature>
<keyword evidence="2" id="KW-1133">Transmembrane helix</keyword>
<keyword evidence="4" id="KW-1185">Reference proteome</keyword>
<keyword evidence="2" id="KW-0472">Membrane</keyword>
<reference evidence="3 4" key="1">
    <citation type="journal article" date="2018" name="J. Allergy Clin. Immunol.">
        <title>High-quality assembly of Dermatophagoides pteronyssinus genome and transcriptome reveals a wide range of novel allergens.</title>
        <authorList>
            <person name="Liu X.Y."/>
            <person name="Yang K.Y."/>
            <person name="Wang M.Q."/>
            <person name="Kwok J.S."/>
            <person name="Zeng X."/>
            <person name="Yang Z."/>
            <person name="Xiao X.J."/>
            <person name="Lau C.P."/>
            <person name="Li Y."/>
            <person name="Huang Z.M."/>
            <person name="Ba J.G."/>
            <person name="Yim A.K."/>
            <person name="Ouyang C.Y."/>
            <person name="Ngai S.M."/>
            <person name="Chan T.F."/>
            <person name="Leung E.L."/>
            <person name="Liu L."/>
            <person name="Liu Z.G."/>
            <person name="Tsui S.K."/>
        </authorList>
    </citation>
    <scope>NUCLEOTIDE SEQUENCE [LARGE SCALE GENOMIC DNA]</scope>
    <source>
        <strain evidence="3">Derp</strain>
    </source>
</reference>
<protein>
    <submittedName>
        <fullName evidence="3">Uncharacterized protein</fullName>
    </submittedName>
</protein>
<comment type="caution">
    <text evidence="3">The sequence shown here is derived from an EMBL/GenBank/DDBJ whole genome shotgun (WGS) entry which is preliminary data.</text>
</comment>
<keyword evidence="2" id="KW-0812">Transmembrane</keyword>
<evidence type="ECO:0000256" key="2">
    <source>
        <dbReference type="SAM" id="Phobius"/>
    </source>
</evidence>
<reference evidence="3 4" key="2">
    <citation type="journal article" date="2022" name="Mol. Biol. Evol.">
        <title>Comparative Genomics Reveals Insights into the Divergent Evolution of Astigmatic Mites and Household Pest Adaptations.</title>
        <authorList>
            <person name="Xiong Q."/>
            <person name="Wan A.T."/>
            <person name="Liu X."/>
            <person name="Fung C.S."/>
            <person name="Xiao X."/>
            <person name="Malainual N."/>
            <person name="Hou J."/>
            <person name="Wang L."/>
            <person name="Wang M."/>
            <person name="Yang K.Y."/>
            <person name="Cui Y."/>
            <person name="Leung E.L."/>
            <person name="Nong W."/>
            <person name="Shin S.K."/>
            <person name="Au S.W."/>
            <person name="Jeong K.Y."/>
            <person name="Chew F.T."/>
            <person name="Hui J.H."/>
            <person name="Leung T.F."/>
            <person name="Tungtrongchitr A."/>
            <person name="Zhong N."/>
            <person name="Liu Z."/>
            <person name="Tsui S.K."/>
        </authorList>
    </citation>
    <scope>NUCLEOTIDE SEQUENCE [LARGE SCALE GENOMIC DNA]</scope>
    <source>
        <strain evidence="3">Derp</strain>
    </source>
</reference>
<evidence type="ECO:0000256" key="1">
    <source>
        <dbReference type="SAM" id="MobiDB-lite"/>
    </source>
</evidence>
<dbReference type="Proteomes" id="UP000887458">
    <property type="component" value="Unassembled WGS sequence"/>
</dbReference>
<gene>
    <name evidence="3" type="ORF">DERP_014169</name>
</gene>
<accession>A0ABQ8IWK3</accession>
<proteinExistence type="predicted"/>